<sequence>MTGKKNRDNLLNLGRFFQKIRVGRGLTLQEVSGEWSAATLSRFERGELDISTQKMLELMTRVGIDELDFLEFYEANPSNFPLELQELIQMNNVGELERRKLGFTAAHPRQNSMTELARILFEAGQHWPDPNYRFSEKDEQILADRLAVPEHFSILELEIFKAIVGPASHELLTLLWHRTQRLKKDWWQHREMQVLLLWLGAIMDHDMTLVDRLETDLDVWFTNYRMNTRMVEFMPNWQYGHVVARWLRHPTVHNENKVHHIIADLRTMGVETDARWFELMLARTRGSQIFHNLNLIDHPKQLKLARTAGEVVRNRRQYLGVSRSDVAVAVSESSLGRFENGRTQLSAASMLQLCGDLALLPSQILTLPNRIDEHIPGEISLRSVFRQVTQIQTFGGNNDDILNLIHQFTTQLPGMPKSIVVIQNFVLRSAAGVEPNSDEEMRQQALQILVRLLQMNNWGALETHATEELTTWLSPEQLTMLFEKGKRVILKHPLTVGIDYYFSGLSKAIAQVVDHYSPNVGRTMLAQFKWVLTIPDPTPMRWQAAGTWYLANYVLAPTTANKNLVERYVHASLRVGHPDAIDHLKKLWLKRVPENFINDCVTAYRE</sequence>
<comment type="caution">
    <text evidence="2">The sequence shown here is derived from an EMBL/GenBank/DDBJ whole genome shotgun (WGS) entry which is preliminary data.</text>
</comment>
<dbReference type="InterPro" id="IPR010982">
    <property type="entry name" value="Lambda_DNA-bd_dom_sf"/>
</dbReference>
<dbReference type="PANTHER" id="PTHR37038">
    <property type="entry name" value="TRANSCRIPTIONAL REGULATOR-RELATED"/>
    <property type="match status" value="1"/>
</dbReference>
<dbReference type="SMART" id="SM00530">
    <property type="entry name" value="HTH_XRE"/>
    <property type="match status" value="2"/>
</dbReference>
<dbReference type="CDD" id="cd00093">
    <property type="entry name" value="HTH_XRE"/>
    <property type="match status" value="2"/>
</dbReference>
<organism evidence="2 3">
    <name type="scientific">Lacticaseibacillus paracasei subsp. tolerans Lpl14</name>
    <dbReference type="NCBI Taxonomy" id="1256229"/>
    <lineage>
        <taxon>Bacteria</taxon>
        <taxon>Bacillati</taxon>
        <taxon>Bacillota</taxon>
        <taxon>Bacilli</taxon>
        <taxon>Lactobacillales</taxon>
        <taxon>Lactobacillaceae</taxon>
        <taxon>Lacticaseibacillus</taxon>
    </lineage>
</organism>
<dbReference type="RefSeq" id="WP_016369063.1">
    <property type="nucleotide sequence ID" value="NZ_ANKB01000001.1"/>
</dbReference>
<feature type="domain" description="HTH cro/C1-type" evidence="1">
    <location>
        <begin position="17"/>
        <end position="70"/>
    </location>
</feature>
<reference evidence="2 3" key="1">
    <citation type="journal article" date="2013" name="PLoS ONE">
        <title>Lactobacillus paracasei comparative genomics: towards species pan-genome definition and exploitation of diversity.</title>
        <authorList>
            <person name="Smokvina T."/>
            <person name="Wels M."/>
            <person name="Polka J."/>
            <person name="Chervaux C."/>
            <person name="Brisse S."/>
            <person name="Boekhorst J."/>
            <person name="van Hylckama Vlieg J.E."/>
            <person name="Siezen R.J."/>
        </authorList>
    </citation>
    <scope>NUCLEOTIDE SEQUENCE [LARGE SCALE GENOMIC DNA]</scope>
    <source>
        <strain evidence="2 3">Lpl14</strain>
    </source>
</reference>
<proteinExistence type="predicted"/>
<dbReference type="Gene3D" id="1.10.260.40">
    <property type="entry name" value="lambda repressor-like DNA-binding domains"/>
    <property type="match status" value="1"/>
</dbReference>
<dbReference type="InterPro" id="IPR001387">
    <property type="entry name" value="Cro/C1-type_HTH"/>
</dbReference>
<dbReference type="EMBL" id="ANKB01000001">
    <property type="protein sequence ID" value="EPC67360.1"/>
    <property type="molecule type" value="Genomic_DNA"/>
</dbReference>
<evidence type="ECO:0000313" key="3">
    <source>
        <dbReference type="Proteomes" id="UP000014285"/>
    </source>
</evidence>
<dbReference type="PROSITE" id="PS50943">
    <property type="entry name" value="HTH_CROC1"/>
    <property type="match status" value="1"/>
</dbReference>
<evidence type="ECO:0000313" key="2">
    <source>
        <dbReference type="EMBL" id="EPC67360.1"/>
    </source>
</evidence>
<accession>A0A829H0P6</accession>
<dbReference type="InterPro" id="IPR053163">
    <property type="entry name" value="HTH-type_regulator_Rgg"/>
</dbReference>
<gene>
    <name evidence="2" type="ORF">Lpl14_00530</name>
</gene>
<dbReference type="AlphaFoldDB" id="A0A829H0P6"/>
<dbReference type="GO" id="GO:0003677">
    <property type="term" value="F:DNA binding"/>
    <property type="evidence" value="ECO:0007669"/>
    <property type="project" value="InterPro"/>
</dbReference>
<name>A0A829H0P6_LACPA</name>
<evidence type="ECO:0000259" key="1">
    <source>
        <dbReference type="PROSITE" id="PS50943"/>
    </source>
</evidence>
<dbReference type="Proteomes" id="UP000014285">
    <property type="component" value="Unassembled WGS sequence"/>
</dbReference>
<dbReference type="SUPFAM" id="SSF47413">
    <property type="entry name" value="lambda repressor-like DNA-binding domains"/>
    <property type="match status" value="1"/>
</dbReference>
<protein>
    <submittedName>
        <fullName evidence="2">Helix-turn-helix family protein</fullName>
    </submittedName>
</protein>